<protein>
    <recommendedName>
        <fullName evidence="4">Secreted protein</fullName>
    </recommendedName>
</protein>
<feature type="chain" id="PRO_5043742603" description="Secreted protein" evidence="1">
    <location>
        <begin position="29"/>
        <end position="99"/>
    </location>
</feature>
<proteinExistence type="predicted"/>
<gene>
    <name evidence="2" type="ORF">NDU88_005687</name>
</gene>
<evidence type="ECO:0000313" key="3">
    <source>
        <dbReference type="Proteomes" id="UP001066276"/>
    </source>
</evidence>
<keyword evidence="3" id="KW-1185">Reference proteome</keyword>
<comment type="caution">
    <text evidence="2">The sequence shown here is derived from an EMBL/GenBank/DDBJ whole genome shotgun (WGS) entry which is preliminary data.</text>
</comment>
<dbReference type="Proteomes" id="UP001066276">
    <property type="component" value="Chromosome 2_1"/>
</dbReference>
<evidence type="ECO:0000313" key="2">
    <source>
        <dbReference type="EMBL" id="KAJ1201883.1"/>
    </source>
</evidence>
<evidence type="ECO:0008006" key="4">
    <source>
        <dbReference type="Google" id="ProtNLM"/>
    </source>
</evidence>
<dbReference type="EMBL" id="JANPWB010000003">
    <property type="protein sequence ID" value="KAJ1201883.1"/>
    <property type="molecule type" value="Genomic_DNA"/>
</dbReference>
<organism evidence="2 3">
    <name type="scientific">Pleurodeles waltl</name>
    <name type="common">Iberian ribbed newt</name>
    <dbReference type="NCBI Taxonomy" id="8319"/>
    <lineage>
        <taxon>Eukaryota</taxon>
        <taxon>Metazoa</taxon>
        <taxon>Chordata</taxon>
        <taxon>Craniata</taxon>
        <taxon>Vertebrata</taxon>
        <taxon>Euteleostomi</taxon>
        <taxon>Amphibia</taxon>
        <taxon>Batrachia</taxon>
        <taxon>Caudata</taxon>
        <taxon>Salamandroidea</taxon>
        <taxon>Salamandridae</taxon>
        <taxon>Pleurodelinae</taxon>
        <taxon>Pleurodeles</taxon>
    </lineage>
</organism>
<reference evidence="2" key="1">
    <citation type="journal article" date="2022" name="bioRxiv">
        <title>Sequencing and chromosome-scale assembly of the giantPleurodeles waltlgenome.</title>
        <authorList>
            <person name="Brown T."/>
            <person name="Elewa A."/>
            <person name="Iarovenko S."/>
            <person name="Subramanian E."/>
            <person name="Araus A.J."/>
            <person name="Petzold A."/>
            <person name="Susuki M."/>
            <person name="Suzuki K.-i.T."/>
            <person name="Hayashi T."/>
            <person name="Toyoda A."/>
            <person name="Oliveira C."/>
            <person name="Osipova E."/>
            <person name="Leigh N.D."/>
            <person name="Simon A."/>
            <person name="Yun M.H."/>
        </authorList>
    </citation>
    <scope>NUCLEOTIDE SEQUENCE</scope>
    <source>
        <strain evidence="2">20211129_DDA</strain>
        <tissue evidence="2">Liver</tissue>
    </source>
</reference>
<name>A0AAV7VKL0_PLEWA</name>
<dbReference type="AlphaFoldDB" id="A0AAV7VKL0"/>
<accession>A0AAV7VKL0</accession>
<evidence type="ECO:0000256" key="1">
    <source>
        <dbReference type="SAM" id="SignalP"/>
    </source>
</evidence>
<sequence>MHARSFQVRKSALLVPLLFPLLLRSSKVEEARERVARAALLRLRTQLHARVARPTLLRLLHATPRSSAHAAFCALEPLKGSRRYQKTEAGPKSKTAKKE</sequence>
<feature type="signal peptide" evidence="1">
    <location>
        <begin position="1"/>
        <end position="28"/>
    </location>
</feature>
<keyword evidence="1" id="KW-0732">Signal</keyword>